<dbReference type="InterPro" id="IPR049349">
    <property type="entry name" value="DUF2264_N"/>
</dbReference>
<reference evidence="2 3" key="1">
    <citation type="submission" date="2019-01" db="EMBL/GenBank/DDBJ databases">
        <title>Filimonas sp. strain TTM-71.</title>
        <authorList>
            <person name="Chen W.-M."/>
        </authorList>
    </citation>
    <scope>NUCLEOTIDE SEQUENCE [LARGE SCALE GENOMIC DNA]</scope>
    <source>
        <strain evidence="2 3">TTM-71</strain>
    </source>
</reference>
<evidence type="ECO:0000313" key="2">
    <source>
        <dbReference type="EMBL" id="RXK86603.1"/>
    </source>
</evidence>
<organism evidence="2 3">
    <name type="scientific">Filimonas effusa</name>
    <dbReference type="NCBI Taxonomy" id="2508721"/>
    <lineage>
        <taxon>Bacteria</taxon>
        <taxon>Pseudomonadati</taxon>
        <taxon>Bacteroidota</taxon>
        <taxon>Chitinophagia</taxon>
        <taxon>Chitinophagales</taxon>
        <taxon>Chitinophagaceae</taxon>
        <taxon>Filimonas</taxon>
    </lineage>
</organism>
<evidence type="ECO:0000259" key="1">
    <source>
        <dbReference type="Pfam" id="PF10022"/>
    </source>
</evidence>
<dbReference type="Proteomes" id="UP000290545">
    <property type="component" value="Unassembled WGS sequence"/>
</dbReference>
<dbReference type="PANTHER" id="PTHR35339">
    <property type="entry name" value="LINALOOL DEHYDRATASE_ISOMERASE DOMAIN-CONTAINING PROTEIN"/>
    <property type="match status" value="1"/>
</dbReference>
<name>A0A4Q1DD68_9BACT</name>
<sequence>MQRRIFLKTLPVGGAGILLPQVKGFAYENTIARPVGPIIEGNDRAYWAGLLEKIITPVLENLSKNRLKANMPLEKPGDYNTVAEKVSYLEAFGRTVCGAAPWLGLPDDGTAEGNVRKILHGYYLQGMANAVDPNAPDYLNFRQLPQPLVDAAHLCQGILRAPERLWEPLNKETKERFINELKQLRRITPAYNNWLLFAAMVETFLLYVRHEHEPLRVLVGVRKMQEWYKGDGWYADGPDFAMDYYNSYVIHSMLADVLRINAERSMIRREEYEQALKRMQRYGVLLERMISPEGTYPVIGRSMTYRTAAFQPLSQLALEHKLPEALSPAQVRCAITAVMKRMFSNKDNFDSKGWLQIGICGSQRMVADPYTSTGSLYICTEGFLALGLPADDAFWVSPPAEWTAQKVWAGKPVLNDHAAHY</sequence>
<accession>A0A4Q1DD68</accession>
<feature type="domain" description="DUF2264" evidence="1">
    <location>
        <begin position="43"/>
        <end position="402"/>
    </location>
</feature>
<dbReference type="Pfam" id="PF10022">
    <property type="entry name" value="DUF2264"/>
    <property type="match status" value="1"/>
</dbReference>
<dbReference type="AlphaFoldDB" id="A0A4Q1DD68"/>
<dbReference type="PANTHER" id="PTHR35339:SF3">
    <property type="entry name" value="DUF2264 DOMAIN-CONTAINING PROTEIN"/>
    <property type="match status" value="1"/>
</dbReference>
<proteinExistence type="predicted"/>
<dbReference type="PIRSF" id="PIRSF014753">
    <property type="entry name" value="UCP014753"/>
    <property type="match status" value="1"/>
</dbReference>
<dbReference type="RefSeq" id="WP_129002351.1">
    <property type="nucleotide sequence ID" value="NZ_SDHZ01000001.1"/>
</dbReference>
<protein>
    <submittedName>
        <fullName evidence="2">DUF2264 domain-containing protein</fullName>
    </submittedName>
</protein>
<keyword evidence="3" id="KW-1185">Reference proteome</keyword>
<dbReference type="EMBL" id="SDHZ01000001">
    <property type="protein sequence ID" value="RXK86603.1"/>
    <property type="molecule type" value="Genomic_DNA"/>
</dbReference>
<dbReference type="OrthoDB" id="9813465at2"/>
<comment type="caution">
    <text evidence="2">The sequence shown here is derived from an EMBL/GenBank/DDBJ whole genome shotgun (WGS) entry which is preliminary data.</text>
</comment>
<dbReference type="InterPro" id="IPR016624">
    <property type="entry name" value="UCP014753"/>
</dbReference>
<gene>
    <name evidence="2" type="ORF">ESB13_07305</name>
</gene>
<evidence type="ECO:0000313" key="3">
    <source>
        <dbReference type="Proteomes" id="UP000290545"/>
    </source>
</evidence>